<evidence type="ECO:0000313" key="1">
    <source>
        <dbReference type="EMBL" id="GFH22569.1"/>
    </source>
</evidence>
<accession>A0A699ZS67</accession>
<dbReference type="EMBL" id="BLLF01002068">
    <property type="protein sequence ID" value="GFH22569.1"/>
    <property type="molecule type" value="Genomic_DNA"/>
</dbReference>
<name>A0A699ZS67_HAELA</name>
<organism evidence="1 2">
    <name type="scientific">Haematococcus lacustris</name>
    <name type="common">Green alga</name>
    <name type="synonym">Haematococcus pluvialis</name>
    <dbReference type="NCBI Taxonomy" id="44745"/>
    <lineage>
        <taxon>Eukaryota</taxon>
        <taxon>Viridiplantae</taxon>
        <taxon>Chlorophyta</taxon>
        <taxon>core chlorophytes</taxon>
        <taxon>Chlorophyceae</taxon>
        <taxon>CS clade</taxon>
        <taxon>Chlamydomonadales</taxon>
        <taxon>Haematococcaceae</taxon>
        <taxon>Haematococcus</taxon>
    </lineage>
</organism>
<evidence type="ECO:0000313" key="2">
    <source>
        <dbReference type="Proteomes" id="UP000485058"/>
    </source>
</evidence>
<gene>
    <name evidence="1" type="ORF">HaLaN_20050</name>
</gene>
<keyword evidence="2" id="KW-1185">Reference proteome</keyword>
<dbReference type="AlphaFoldDB" id="A0A699ZS67"/>
<protein>
    <submittedName>
        <fullName evidence="1">Uncharacterized protein</fullName>
    </submittedName>
</protein>
<sequence length="93" mass="10269">MPTSVARPSQAGWGRESAYCQVNPKIRNNEPLAKGMCVSKSYRWPGCAHGRLASPRLIEIAVLVKARGSSRPGGTHTRMDELKWAVARERHVS</sequence>
<dbReference type="Proteomes" id="UP000485058">
    <property type="component" value="Unassembled WGS sequence"/>
</dbReference>
<reference evidence="1 2" key="1">
    <citation type="submission" date="2020-02" db="EMBL/GenBank/DDBJ databases">
        <title>Draft genome sequence of Haematococcus lacustris strain NIES-144.</title>
        <authorList>
            <person name="Morimoto D."/>
            <person name="Nakagawa S."/>
            <person name="Yoshida T."/>
            <person name="Sawayama S."/>
        </authorList>
    </citation>
    <scope>NUCLEOTIDE SEQUENCE [LARGE SCALE GENOMIC DNA]</scope>
    <source>
        <strain evidence="1 2">NIES-144</strain>
    </source>
</reference>
<comment type="caution">
    <text evidence="1">The sequence shown here is derived from an EMBL/GenBank/DDBJ whole genome shotgun (WGS) entry which is preliminary data.</text>
</comment>
<proteinExistence type="predicted"/>